<evidence type="ECO:0000313" key="2">
    <source>
        <dbReference type="EMBL" id="SEN46899.1"/>
    </source>
</evidence>
<evidence type="ECO:0000313" key="4">
    <source>
        <dbReference type="Proteomes" id="UP000683429"/>
    </source>
</evidence>
<dbReference type="EMBL" id="FODH01000001">
    <property type="protein sequence ID" value="SEN46899.1"/>
    <property type="molecule type" value="Genomic_DNA"/>
</dbReference>
<evidence type="ECO:0000313" key="1">
    <source>
        <dbReference type="EMBL" id="QWU14326.1"/>
    </source>
</evidence>
<organism evidence="2 3">
    <name type="scientific">Paenibacillus sophorae</name>
    <dbReference type="NCBI Taxonomy" id="1333845"/>
    <lineage>
        <taxon>Bacteria</taxon>
        <taxon>Bacillati</taxon>
        <taxon>Bacillota</taxon>
        <taxon>Bacilli</taxon>
        <taxon>Bacillales</taxon>
        <taxon>Paenibacillaceae</taxon>
        <taxon>Paenibacillus</taxon>
    </lineage>
</organism>
<dbReference type="RefSeq" id="WP_175491759.1">
    <property type="nucleotide sequence ID" value="NZ_CP076607.1"/>
</dbReference>
<keyword evidence="4" id="KW-1185">Reference proteome</keyword>
<dbReference type="STRING" id="1333845.SAMN04487895_101628"/>
<accession>A0A1H8GSX0</accession>
<reference evidence="2 3" key="1">
    <citation type="submission" date="2016-10" db="EMBL/GenBank/DDBJ databases">
        <authorList>
            <person name="de Groot N.N."/>
        </authorList>
    </citation>
    <scope>NUCLEOTIDE SEQUENCE [LARGE SCALE GENOMIC DNA]</scope>
    <source>
        <strain evidence="2 3">CGMCC 1.10238</strain>
    </source>
</reference>
<reference evidence="1 4" key="2">
    <citation type="submission" date="2021-06" db="EMBL/GenBank/DDBJ databases">
        <title>Whole genome sequence of Paenibacillus sophorae DSM23020 for comparative genomics.</title>
        <authorList>
            <person name="Kim M.-J."/>
            <person name="Lee G."/>
            <person name="Shin J.-H."/>
        </authorList>
    </citation>
    <scope>NUCLEOTIDE SEQUENCE [LARGE SCALE GENOMIC DNA]</scope>
    <source>
        <strain evidence="1 4">DSM 23020</strain>
    </source>
</reference>
<evidence type="ECO:0000313" key="3">
    <source>
        <dbReference type="Proteomes" id="UP000198809"/>
    </source>
</evidence>
<sequence>MNRLNTIKYIAETPIEKILNDIKQNKWDVNNIIAASLDSRKEYGLKVQQLVDELRKTK</sequence>
<name>A0A1H8GSX0_9BACL</name>
<dbReference type="Proteomes" id="UP000198809">
    <property type="component" value="Unassembled WGS sequence"/>
</dbReference>
<dbReference type="EMBL" id="CP076607">
    <property type="protein sequence ID" value="QWU14326.1"/>
    <property type="molecule type" value="Genomic_DNA"/>
</dbReference>
<protein>
    <submittedName>
        <fullName evidence="2">Uncharacterized protein</fullName>
    </submittedName>
</protein>
<gene>
    <name evidence="1" type="ORF">KP014_20685</name>
    <name evidence="2" type="ORF">SAMN04487895_101628</name>
</gene>
<proteinExistence type="predicted"/>
<dbReference type="AlphaFoldDB" id="A0A1H8GSX0"/>
<dbReference type="Proteomes" id="UP000683429">
    <property type="component" value="Chromosome"/>
</dbReference>